<dbReference type="HOGENOM" id="CLU_205408_1_0_3"/>
<keyword evidence="3" id="KW-1185">Reference proteome</keyword>
<evidence type="ECO:0000313" key="3">
    <source>
        <dbReference type="Proteomes" id="UP000001422"/>
    </source>
</evidence>
<organism evidence="2 3">
    <name type="scientific">Parasynechococcus marenigrum (strain WH8102)</name>
    <dbReference type="NCBI Taxonomy" id="84588"/>
    <lineage>
        <taxon>Bacteria</taxon>
        <taxon>Bacillati</taxon>
        <taxon>Cyanobacteriota</taxon>
        <taxon>Cyanophyceae</taxon>
        <taxon>Synechococcales</taxon>
        <taxon>Prochlorococcaceae</taxon>
        <taxon>Parasynechococcus</taxon>
        <taxon>Parasynechococcus marenigrum</taxon>
    </lineage>
</organism>
<dbReference type="RefSeq" id="WP_011128471.1">
    <property type="nucleotide sequence ID" value="NC_005070.1"/>
</dbReference>
<name>Q7U5T8_PARMW</name>
<feature type="region of interest" description="Disordered" evidence="1">
    <location>
        <begin position="28"/>
        <end position="52"/>
    </location>
</feature>
<protein>
    <submittedName>
        <fullName evidence="2">Uncharacterized protein</fullName>
    </submittedName>
</protein>
<dbReference type="STRING" id="84588.SYNW1607"/>
<proteinExistence type="predicted"/>
<dbReference type="EMBL" id="BX569693">
    <property type="protein sequence ID" value="CAE08122.1"/>
    <property type="molecule type" value="Genomic_DNA"/>
</dbReference>
<accession>Q7U5T8</accession>
<dbReference type="KEGG" id="syw:SYNW1607"/>
<dbReference type="Proteomes" id="UP000001422">
    <property type="component" value="Chromosome"/>
</dbReference>
<reference evidence="2 3" key="1">
    <citation type="journal article" date="2003" name="Nature">
        <title>The genome of a motile marine Synechococcus.</title>
        <authorList>
            <person name="Palenik B."/>
            <person name="Brahamsha B."/>
            <person name="Larimer F."/>
            <person name="Land M."/>
            <person name="Hauser L."/>
            <person name="Chain P."/>
            <person name="Lamerdin J."/>
            <person name="Regala W."/>
            <person name="Allen E.A."/>
            <person name="McCarren J."/>
            <person name="Paulsen I."/>
            <person name="Dufresne A."/>
            <person name="Partensky F."/>
            <person name="Webb E."/>
            <person name="Waterbury J."/>
        </authorList>
    </citation>
    <scope>NUCLEOTIDE SEQUENCE [LARGE SCALE GENOMIC DNA]</scope>
    <source>
        <strain evidence="2 3">WH8102</strain>
    </source>
</reference>
<dbReference type="eggNOG" id="ENOG5030ME2">
    <property type="taxonomic scope" value="Bacteria"/>
</dbReference>
<evidence type="ECO:0000256" key="1">
    <source>
        <dbReference type="SAM" id="MobiDB-lite"/>
    </source>
</evidence>
<feature type="compositionally biased region" description="Basic and acidic residues" evidence="1">
    <location>
        <begin position="32"/>
        <end position="45"/>
    </location>
</feature>
<sequence length="52" mass="5801">MAPNPRAMEWQQDGELSRSDWSALMSTLQQVETDHNSAELERLGEINDGQAG</sequence>
<evidence type="ECO:0000313" key="2">
    <source>
        <dbReference type="EMBL" id="CAE08122.1"/>
    </source>
</evidence>
<dbReference type="AlphaFoldDB" id="Q7U5T8"/>
<gene>
    <name evidence="2" type="ordered locus">SYNW1607</name>
</gene>